<reference evidence="4 5" key="1">
    <citation type="submission" date="2017-07" db="EMBL/GenBank/DDBJ databases">
        <title>Genome Sequence of Sulfitobacter pseudonitzschiae Strain SMR1 Isolated from a culture of the Diatom Skeletonema marinoi.</title>
        <authorList>
            <person name="Topel M."/>
            <person name="Pinder M.I.M."/>
            <person name="Johansson O.N."/>
            <person name="Kourtchenko O."/>
            <person name="Godhe A."/>
            <person name="Clarke A.K."/>
        </authorList>
    </citation>
    <scope>NUCLEOTIDE SEQUENCE [LARGE SCALE GENOMIC DNA]</scope>
    <source>
        <strain evidence="4 5">SMR1</strain>
    </source>
</reference>
<dbReference type="PANTHER" id="PTHR10091:SF49">
    <property type="entry name" value="ALDOSE 1-EPIMERASE"/>
    <property type="match status" value="1"/>
</dbReference>
<dbReference type="Gene3D" id="2.70.98.10">
    <property type="match status" value="1"/>
</dbReference>
<evidence type="ECO:0000313" key="5">
    <source>
        <dbReference type="Proteomes" id="UP000199754"/>
    </source>
</evidence>
<dbReference type="GO" id="GO:0004034">
    <property type="term" value="F:aldose 1-epimerase activity"/>
    <property type="evidence" value="ECO:0007669"/>
    <property type="project" value="UniProtKB-EC"/>
</dbReference>
<dbReference type="CDD" id="cd09019">
    <property type="entry name" value="galactose_mutarotase_like"/>
    <property type="match status" value="1"/>
</dbReference>
<dbReference type="InterPro" id="IPR047215">
    <property type="entry name" value="Galactose_mutarotase-like"/>
</dbReference>
<dbReference type="Pfam" id="PF01263">
    <property type="entry name" value="Aldose_epim"/>
    <property type="match status" value="1"/>
</dbReference>
<evidence type="ECO:0000256" key="2">
    <source>
        <dbReference type="ARBA" id="ARBA00023235"/>
    </source>
</evidence>
<dbReference type="EMBL" id="CP022415">
    <property type="protein sequence ID" value="ASM72153.1"/>
    <property type="molecule type" value="Genomic_DNA"/>
</dbReference>
<dbReference type="PANTHER" id="PTHR10091">
    <property type="entry name" value="ALDOSE-1-EPIMERASE"/>
    <property type="match status" value="1"/>
</dbReference>
<sequence>MCMTADYLEISNGTLRARLLPQGAALNALWHSAVPRSLVLGWVDGAKGGYMGALVGPVANRIGGAAVTIDGTRWQIQPNEGVNCLHSGDQGIHTRIWKVTEHSKDSVTFALTLLHGDCGLPGRRVITARYALEHAALRLDICATTDRTTLVNIAHHPYWNLAGQGDVRGHHLLVHADSYLPVGPDKLPTGAQASVADLGLVARTSTPLIDAAALDHNLCLAPARSDALRPAARLTGPNSMQLSIATTEPGLQVYDGAGLRDTQNSANTGARTGPYAGIALEPQGWPDAPHHDGFPSIALRSGDNYRQTTLYTLELLQIP</sequence>
<keyword evidence="5" id="KW-1185">Reference proteome</keyword>
<dbReference type="GO" id="GO:0030246">
    <property type="term" value="F:carbohydrate binding"/>
    <property type="evidence" value="ECO:0007669"/>
    <property type="project" value="InterPro"/>
</dbReference>
<dbReference type="GO" id="GO:0033499">
    <property type="term" value="P:galactose catabolic process via UDP-galactose, Leloir pathway"/>
    <property type="evidence" value="ECO:0007669"/>
    <property type="project" value="TreeGrafter"/>
</dbReference>
<dbReference type="InterPro" id="IPR011013">
    <property type="entry name" value="Gal_mutarotase_sf_dom"/>
</dbReference>
<evidence type="ECO:0000256" key="3">
    <source>
        <dbReference type="ARBA" id="ARBA00023277"/>
    </source>
</evidence>
<comment type="similarity">
    <text evidence="1">Belongs to the aldose epimerase family.</text>
</comment>
<dbReference type="InterPro" id="IPR008183">
    <property type="entry name" value="Aldose_1/G6P_1-epimerase"/>
</dbReference>
<proteinExistence type="inferred from homology"/>
<dbReference type="EC" id="5.1.3.3" evidence="4"/>
<protein>
    <submittedName>
        <fullName evidence="4">Aldose 1-epimerase</fullName>
        <ecNumber evidence="4">5.1.3.3</ecNumber>
    </submittedName>
</protein>
<name>A0A221JZT1_9RHOB</name>
<dbReference type="AlphaFoldDB" id="A0A221JZT1"/>
<evidence type="ECO:0000313" key="4">
    <source>
        <dbReference type="EMBL" id="ASM72153.1"/>
    </source>
</evidence>
<gene>
    <name evidence="4" type="primary">galM</name>
    <name evidence="4" type="ORF">SULPSESMR1_01333</name>
</gene>
<organism evidence="4 5">
    <name type="scientific">Pseudosulfitobacter pseudonitzschiae</name>
    <dbReference type="NCBI Taxonomy" id="1402135"/>
    <lineage>
        <taxon>Bacteria</taxon>
        <taxon>Pseudomonadati</taxon>
        <taxon>Pseudomonadota</taxon>
        <taxon>Alphaproteobacteria</taxon>
        <taxon>Rhodobacterales</taxon>
        <taxon>Roseobacteraceae</taxon>
        <taxon>Pseudosulfitobacter</taxon>
    </lineage>
</organism>
<dbReference type="SUPFAM" id="SSF74650">
    <property type="entry name" value="Galactose mutarotase-like"/>
    <property type="match status" value="1"/>
</dbReference>
<dbReference type="Proteomes" id="UP000199754">
    <property type="component" value="Chromosome"/>
</dbReference>
<dbReference type="InterPro" id="IPR014718">
    <property type="entry name" value="GH-type_carb-bd"/>
</dbReference>
<evidence type="ECO:0000256" key="1">
    <source>
        <dbReference type="ARBA" id="ARBA00006206"/>
    </source>
</evidence>
<accession>A0A221JZT1</accession>
<dbReference type="GO" id="GO:0006006">
    <property type="term" value="P:glucose metabolic process"/>
    <property type="evidence" value="ECO:0007669"/>
    <property type="project" value="TreeGrafter"/>
</dbReference>
<keyword evidence="3" id="KW-0119">Carbohydrate metabolism</keyword>
<dbReference type="KEGG" id="spse:SULPSESMR1_01333"/>
<keyword evidence="2 4" id="KW-0413">Isomerase</keyword>